<dbReference type="Proteomes" id="UP000006900">
    <property type="component" value="Chromosome"/>
</dbReference>
<dbReference type="InterPro" id="IPR051393">
    <property type="entry name" value="ABC_transporter_permease"/>
</dbReference>
<name>A0A0H3N042_MYCLB</name>
<dbReference type="AlphaFoldDB" id="A0A0H3N042"/>
<evidence type="ECO:0000256" key="4">
    <source>
        <dbReference type="ARBA" id="ARBA00022692"/>
    </source>
</evidence>
<dbReference type="CDD" id="cd06261">
    <property type="entry name" value="TM_PBP2"/>
    <property type="match status" value="1"/>
</dbReference>
<evidence type="ECO:0000313" key="10">
    <source>
        <dbReference type="EMBL" id="CAR71863.1"/>
    </source>
</evidence>
<dbReference type="InterPro" id="IPR035906">
    <property type="entry name" value="MetI-like_sf"/>
</dbReference>
<evidence type="ECO:0000256" key="8">
    <source>
        <dbReference type="SAM" id="MobiDB-lite"/>
    </source>
</evidence>
<sequence>MCAHFNTSMTNTGDDTEQSDEVGSISRLRGRKTHRTRALTKNHPRSIALAYALLAPSLFGVVTFLLLPIIVVIWLSLFRWDLLGPLHYVGLANWRSVLTDPNFANSLIVTAVFVAIVVPTQTMLGLLIATMLARQLPGTGVFRTLYVLPWICAPLAIAVLWRWLLAPTDGAFSMVLRHRIEWLSDPSLALPVVSAVVVWTNVGYVSLSFLAGLLSIPEDINAAARTDGADAWQRFWRITLPMLRPTMFFVLVTGIVSTAQVFDTVYALTDGGPKSRTDLVAHRIYAEAFGSAAIGRASVMAVLLFVVLFGVTVVQHLYFQRRISYELT</sequence>
<proteinExistence type="inferred from homology"/>
<evidence type="ECO:0000256" key="6">
    <source>
        <dbReference type="ARBA" id="ARBA00023136"/>
    </source>
</evidence>
<feature type="region of interest" description="Disordered" evidence="8">
    <location>
        <begin position="1"/>
        <end position="33"/>
    </location>
</feature>
<evidence type="ECO:0000256" key="7">
    <source>
        <dbReference type="RuleBase" id="RU363032"/>
    </source>
</evidence>
<evidence type="ECO:0000313" key="11">
    <source>
        <dbReference type="Proteomes" id="UP000006900"/>
    </source>
</evidence>
<evidence type="ECO:0000259" key="9">
    <source>
        <dbReference type="PROSITE" id="PS50928"/>
    </source>
</evidence>
<keyword evidence="5 7" id="KW-1133">Transmembrane helix</keyword>
<feature type="transmembrane region" description="Helical" evidence="7">
    <location>
        <begin position="145"/>
        <end position="164"/>
    </location>
</feature>
<dbReference type="Pfam" id="PF00528">
    <property type="entry name" value="BPD_transp_1"/>
    <property type="match status" value="1"/>
</dbReference>
<keyword evidence="4 7" id="KW-0812">Transmembrane</keyword>
<gene>
    <name evidence="10" type="primary">uspA</name>
    <name evidence="10" type="ordered locus">MLBr01768</name>
</gene>
<dbReference type="GO" id="GO:0005886">
    <property type="term" value="C:plasma membrane"/>
    <property type="evidence" value="ECO:0007669"/>
    <property type="project" value="UniProtKB-SubCell"/>
</dbReference>
<feature type="transmembrane region" description="Helical" evidence="7">
    <location>
        <begin position="107"/>
        <end position="133"/>
    </location>
</feature>
<reference evidence="10 11" key="1">
    <citation type="journal article" date="2009" name="Nat. Genet.">
        <title>Comparative genomic and phylogeographic analysis of Mycobacterium leprae.</title>
        <authorList>
            <person name="Monot M."/>
            <person name="Honore N."/>
            <person name="Garnier T."/>
            <person name="Zidane N."/>
            <person name="Sherafi D."/>
            <person name="Paniz-Mondolfi A."/>
            <person name="Matsuoka M."/>
            <person name="Taylor G.M."/>
            <person name="Donoghue H.D."/>
            <person name="Bouwman A."/>
            <person name="Mays S."/>
            <person name="Watson C."/>
            <person name="Lockwood D."/>
            <person name="Khamispour A."/>
            <person name="Dowlati Y."/>
            <person name="Jianping S."/>
            <person name="Rea T.H."/>
            <person name="Vera-Cabrera L."/>
            <person name="Stefani M.M."/>
            <person name="Banu S."/>
            <person name="Macdonald M."/>
            <person name="Sapkota B.R."/>
            <person name="Spencer J.S."/>
            <person name="Thomas J."/>
            <person name="Harshman K."/>
            <person name="Singh P."/>
            <person name="Busso P."/>
            <person name="Gattiker A."/>
            <person name="Rougemont J."/>
            <person name="Brennan P.J."/>
            <person name="Cole S.T."/>
        </authorList>
    </citation>
    <scope>NUCLEOTIDE SEQUENCE [LARGE SCALE GENOMIC DNA]</scope>
    <source>
        <strain evidence="11">Br4923</strain>
    </source>
</reference>
<evidence type="ECO:0000256" key="1">
    <source>
        <dbReference type="ARBA" id="ARBA00004651"/>
    </source>
</evidence>
<dbReference type="InterPro" id="IPR000515">
    <property type="entry name" value="MetI-like"/>
</dbReference>
<feature type="transmembrane region" description="Helical" evidence="7">
    <location>
        <begin position="47"/>
        <end position="77"/>
    </location>
</feature>
<keyword evidence="3" id="KW-1003">Cell membrane</keyword>
<evidence type="ECO:0000256" key="3">
    <source>
        <dbReference type="ARBA" id="ARBA00022475"/>
    </source>
</evidence>
<organism evidence="10 11">
    <name type="scientific">Mycobacterium leprae (strain Br4923)</name>
    <dbReference type="NCBI Taxonomy" id="561304"/>
    <lineage>
        <taxon>Bacteria</taxon>
        <taxon>Bacillati</taxon>
        <taxon>Actinomycetota</taxon>
        <taxon>Actinomycetes</taxon>
        <taxon>Mycobacteriales</taxon>
        <taxon>Mycobacteriaceae</taxon>
        <taxon>Mycobacterium</taxon>
    </lineage>
</organism>
<accession>A0A0H3N042</accession>
<feature type="transmembrane region" description="Helical" evidence="7">
    <location>
        <begin position="288"/>
        <end position="314"/>
    </location>
</feature>
<dbReference type="KEGG" id="mlb:MLBr01768"/>
<protein>
    <submittedName>
        <fullName evidence="10">Sugar transport integral membrane protein</fullName>
    </submittedName>
</protein>
<evidence type="ECO:0000256" key="5">
    <source>
        <dbReference type="ARBA" id="ARBA00022989"/>
    </source>
</evidence>
<dbReference type="Gene3D" id="1.10.3720.10">
    <property type="entry name" value="MetI-like"/>
    <property type="match status" value="1"/>
</dbReference>
<feature type="domain" description="ABC transmembrane type-1" evidence="9">
    <location>
        <begin position="107"/>
        <end position="315"/>
    </location>
</feature>
<feature type="transmembrane region" description="Helical" evidence="7">
    <location>
        <begin position="188"/>
        <end position="216"/>
    </location>
</feature>
<dbReference type="EMBL" id="FM211192">
    <property type="protein sequence ID" value="CAR71863.1"/>
    <property type="molecule type" value="Genomic_DNA"/>
</dbReference>
<dbReference type="PROSITE" id="PS50928">
    <property type="entry name" value="ABC_TM1"/>
    <property type="match status" value="1"/>
</dbReference>
<keyword evidence="2 7" id="KW-0813">Transport</keyword>
<dbReference type="HOGENOM" id="CLU_016047_0_2_11"/>
<dbReference type="PANTHER" id="PTHR30193">
    <property type="entry name" value="ABC TRANSPORTER PERMEASE PROTEIN"/>
    <property type="match status" value="1"/>
</dbReference>
<evidence type="ECO:0000256" key="2">
    <source>
        <dbReference type="ARBA" id="ARBA00022448"/>
    </source>
</evidence>
<comment type="similarity">
    <text evidence="7">Belongs to the binding-protein-dependent transport system permease family.</text>
</comment>
<keyword evidence="10" id="KW-0762">Sugar transport</keyword>
<dbReference type="SUPFAM" id="SSF161098">
    <property type="entry name" value="MetI-like"/>
    <property type="match status" value="1"/>
</dbReference>
<keyword evidence="6 7" id="KW-0472">Membrane</keyword>
<feature type="transmembrane region" description="Helical" evidence="7">
    <location>
        <begin position="247"/>
        <end position="268"/>
    </location>
</feature>
<dbReference type="GO" id="GO:0055085">
    <property type="term" value="P:transmembrane transport"/>
    <property type="evidence" value="ECO:0007669"/>
    <property type="project" value="InterPro"/>
</dbReference>
<feature type="compositionally biased region" description="Polar residues" evidence="8">
    <location>
        <begin position="1"/>
        <end position="13"/>
    </location>
</feature>
<dbReference type="PANTHER" id="PTHR30193:SF37">
    <property type="entry name" value="INNER MEMBRANE ABC TRANSPORTER PERMEASE PROTEIN YCJO"/>
    <property type="match status" value="1"/>
</dbReference>
<comment type="subcellular location">
    <subcellularLocation>
        <location evidence="1 7">Cell membrane</location>
        <topology evidence="1 7">Multi-pass membrane protein</topology>
    </subcellularLocation>
</comment>